<comment type="subunit">
    <text evidence="3 13">Tetramer of two alpha and two beta subunits.</text>
</comment>
<keyword evidence="14" id="KW-0175">Coiled coil</keyword>
<keyword evidence="17" id="KW-1185">Reference proteome</keyword>
<evidence type="ECO:0000256" key="5">
    <source>
        <dbReference type="ARBA" id="ARBA00022598"/>
    </source>
</evidence>
<evidence type="ECO:0000256" key="6">
    <source>
        <dbReference type="ARBA" id="ARBA00022723"/>
    </source>
</evidence>
<evidence type="ECO:0000313" key="16">
    <source>
        <dbReference type="EMBL" id="AZR73669.1"/>
    </source>
</evidence>
<evidence type="ECO:0000256" key="7">
    <source>
        <dbReference type="ARBA" id="ARBA00022741"/>
    </source>
</evidence>
<evidence type="ECO:0000256" key="4">
    <source>
        <dbReference type="ARBA" id="ARBA00022490"/>
    </source>
</evidence>
<keyword evidence="5 13" id="KW-0436">Ligase</keyword>
<evidence type="ECO:0000256" key="1">
    <source>
        <dbReference type="ARBA" id="ARBA00004496"/>
    </source>
</evidence>
<organism evidence="16 17">
    <name type="scientific">Anoxybacter fermentans</name>
    <dbReference type="NCBI Taxonomy" id="1323375"/>
    <lineage>
        <taxon>Bacteria</taxon>
        <taxon>Bacillati</taxon>
        <taxon>Bacillota</taxon>
        <taxon>Clostridia</taxon>
        <taxon>Halanaerobiales</taxon>
        <taxon>Anoxybacter</taxon>
    </lineage>
</organism>
<evidence type="ECO:0000256" key="8">
    <source>
        <dbReference type="ARBA" id="ARBA00022840"/>
    </source>
</evidence>
<dbReference type="PROSITE" id="PS50862">
    <property type="entry name" value="AA_TRNA_LIGASE_II"/>
    <property type="match status" value="1"/>
</dbReference>
<dbReference type="Proteomes" id="UP000267250">
    <property type="component" value="Chromosome"/>
</dbReference>
<dbReference type="PANTHER" id="PTHR11538:SF41">
    <property type="entry name" value="PHENYLALANINE--TRNA LIGASE, MITOCHONDRIAL"/>
    <property type="match status" value="1"/>
</dbReference>
<evidence type="ECO:0000256" key="13">
    <source>
        <dbReference type="HAMAP-Rule" id="MF_00281"/>
    </source>
</evidence>
<dbReference type="Pfam" id="PF02912">
    <property type="entry name" value="Phe_tRNA-synt_N"/>
    <property type="match status" value="1"/>
</dbReference>
<dbReference type="AlphaFoldDB" id="A0A3Q9HRH1"/>
<dbReference type="InterPro" id="IPR004188">
    <property type="entry name" value="Phe-tRNA_ligase_II_N"/>
</dbReference>
<dbReference type="OrthoDB" id="9800719at2"/>
<name>A0A3Q9HRH1_9FIRM</name>
<dbReference type="SUPFAM" id="SSF55681">
    <property type="entry name" value="Class II aaRS and biotin synthetases"/>
    <property type="match status" value="1"/>
</dbReference>
<dbReference type="CDD" id="cd00496">
    <property type="entry name" value="PheRS_alpha_core"/>
    <property type="match status" value="1"/>
</dbReference>
<evidence type="ECO:0000256" key="12">
    <source>
        <dbReference type="ARBA" id="ARBA00049255"/>
    </source>
</evidence>
<gene>
    <name evidence="13" type="primary">pheS</name>
    <name evidence="16" type="ORF">BBF96_09890</name>
</gene>
<evidence type="ECO:0000256" key="11">
    <source>
        <dbReference type="ARBA" id="ARBA00023146"/>
    </source>
</evidence>
<dbReference type="HAMAP" id="MF_00281">
    <property type="entry name" value="Phe_tRNA_synth_alpha1"/>
    <property type="match status" value="1"/>
</dbReference>
<dbReference type="NCBIfam" id="TIGR00468">
    <property type="entry name" value="pheS"/>
    <property type="match status" value="1"/>
</dbReference>
<keyword evidence="8 13" id="KW-0067">ATP-binding</keyword>
<reference evidence="16 17" key="1">
    <citation type="submission" date="2016-07" db="EMBL/GenBank/DDBJ databases">
        <title>Genome and transcriptome analysis of iron-reducing fermentative bacteria Anoxybacter fermentans.</title>
        <authorList>
            <person name="Zeng X."/>
            <person name="Shao Z."/>
        </authorList>
    </citation>
    <scope>NUCLEOTIDE SEQUENCE [LARGE SCALE GENOMIC DNA]</scope>
    <source>
        <strain evidence="16 17">DY22613</strain>
    </source>
</reference>
<keyword evidence="11 13" id="KW-0030">Aminoacyl-tRNA synthetase</keyword>
<feature type="domain" description="Aminoacyl-transfer RNA synthetases class-II family profile" evidence="15">
    <location>
        <begin position="111"/>
        <end position="318"/>
    </location>
</feature>
<dbReference type="GO" id="GO:0006432">
    <property type="term" value="P:phenylalanyl-tRNA aminoacylation"/>
    <property type="evidence" value="ECO:0007669"/>
    <property type="project" value="UniProtKB-UniRule"/>
</dbReference>
<evidence type="ECO:0000256" key="3">
    <source>
        <dbReference type="ARBA" id="ARBA00011209"/>
    </source>
</evidence>
<dbReference type="SUPFAM" id="SSF46589">
    <property type="entry name" value="tRNA-binding arm"/>
    <property type="match status" value="1"/>
</dbReference>
<dbReference type="InterPro" id="IPR006195">
    <property type="entry name" value="aa-tRNA-synth_II"/>
</dbReference>
<keyword evidence="7 13" id="KW-0547">Nucleotide-binding</keyword>
<comment type="similarity">
    <text evidence="2 13">Belongs to the class-II aminoacyl-tRNA synthetase family. Phe-tRNA synthetase alpha subunit type 1 subfamily.</text>
</comment>
<dbReference type="EC" id="6.1.1.20" evidence="13"/>
<comment type="cofactor">
    <cofactor evidence="13">
        <name>Mg(2+)</name>
        <dbReference type="ChEBI" id="CHEBI:18420"/>
    </cofactor>
    <text evidence="13">Binds 2 magnesium ions per tetramer.</text>
</comment>
<evidence type="ECO:0000256" key="9">
    <source>
        <dbReference type="ARBA" id="ARBA00022842"/>
    </source>
</evidence>
<keyword evidence="9 13" id="KW-0460">Magnesium</keyword>
<dbReference type="FunFam" id="3.30.930.10:FF:000003">
    <property type="entry name" value="Phenylalanine--tRNA ligase alpha subunit"/>
    <property type="match status" value="1"/>
</dbReference>
<evidence type="ECO:0000256" key="10">
    <source>
        <dbReference type="ARBA" id="ARBA00022917"/>
    </source>
</evidence>
<comment type="subcellular location">
    <subcellularLocation>
        <location evidence="1 13">Cytoplasm</location>
    </subcellularLocation>
</comment>
<dbReference type="EMBL" id="CP016379">
    <property type="protein sequence ID" value="AZR73669.1"/>
    <property type="molecule type" value="Genomic_DNA"/>
</dbReference>
<dbReference type="GO" id="GO:0004826">
    <property type="term" value="F:phenylalanine-tRNA ligase activity"/>
    <property type="evidence" value="ECO:0007669"/>
    <property type="project" value="UniProtKB-UniRule"/>
</dbReference>
<evidence type="ECO:0000256" key="2">
    <source>
        <dbReference type="ARBA" id="ARBA00010207"/>
    </source>
</evidence>
<dbReference type="GO" id="GO:0005524">
    <property type="term" value="F:ATP binding"/>
    <property type="evidence" value="ECO:0007669"/>
    <property type="project" value="UniProtKB-UniRule"/>
</dbReference>
<comment type="catalytic activity">
    <reaction evidence="12 13">
        <text>tRNA(Phe) + L-phenylalanine + ATP = L-phenylalanyl-tRNA(Phe) + AMP + diphosphate + H(+)</text>
        <dbReference type="Rhea" id="RHEA:19413"/>
        <dbReference type="Rhea" id="RHEA-COMP:9668"/>
        <dbReference type="Rhea" id="RHEA-COMP:9699"/>
        <dbReference type="ChEBI" id="CHEBI:15378"/>
        <dbReference type="ChEBI" id="CHEBI:30616"/>
        <dbReference type="ChEBI" id="CHEBI:33019"/>
        <dbReference type="ChEBI" id="CHEBI:58095"/>
        <dbReference type="ChEBI" id="CHEBI:78442"/>
        <dbReference type="ChEBI" id="CHEBI:78531"/>
        <dbReference type="ChEBI" id="CHEBI:456215"/>
        <dbReference type="EC" id="6.1.1.20"/>
    </reaction>
</comment>
<feature type="binding site" evidence="13">
    <location>
        <position position="254"/>
    </location>
    <ligand>
        <name>Mg(2+)</name>
        <dbReference type="ChEBI" id="CHEBI:18420"/>
        <note>shared with beta subunit</note>
    </ligand>
</feature>
<dbReference type="GO" id="GO:0016740">
    <property type="term" value="F:transferase activity"/>
    <property type="evidence" value="ECO:0007669"/>
    <property type="project" value="UniProtKB-ARBA"/>
</dbReference>
<dbReference type="Gene3D" id="3.30.930.10">
    <property type="entry name" value="Bira Bifunctional Protein, Domain 2"/>
    <property type="match status" value="1"/>
</dbReference>
<proteinExistence type="inferred from homology"/>
<dbReference type="InterPro" id="IPR022911">
    <property type="entry name" value="Phe_tRNA_ligase_alpha1_bac"/>
</dbReference>
<dbReference type="InterPro" id="IPR045864">
    <property type="entry name" value="aa-tRNA-synth_II/BPL/LPL"/>
</dbReference>
<dbReference type="GO" id="GO:0005737">
    <property type="term" value="C:cytoplasm"/>
    <property type="evidence" value="ECO:0007669"/>
    <property type="project" value="UniProtKB-SubCell"/>
</dbReference>
<dbReference type="InterPro" id="IPR004529">
    <property type="entry name" value="Phe-tRNA-synth_IIc_asu"/>
</dbReference>
<dbReference type="RefSeq" id="WP_127017014.1">
    <property type="nucleotide sequence ID" value="NZ_CP016379.1"/>
</dbReference>
<keyword evidence="4 13" id="KW-0963">Cytoplasm</keyword>
<feature type="coiled-coil region" evidence="14">
    <location>
        <begin position="61"/>
        <end position="91"/>
    </location>
</feature>
<dbReference type="GO" id="GO:0140096">
    <property type="term" value="F:catalytic activity, acting on a protein"/>
    <property type="evidence" value="ECO:0007669"/>
    <property type="project" value="UniProtKB-ARBA"/>
</dbReference>
<dbReference type="Pfam" id="PF01409">
    <property type="entry name" value="tRNA-synt_2d"/>
    <property type="match status" value="1"/>
</dbReference>
<protein>
    <recommendedName>
        <fullName evidence="13">Phenylalanine--tRNA ligase alpha subunit</fullName>
        <ecNumber evidence="13">6.1.1.20</ecNumber>
    </recommendedName>
    <alternativeName>
        <fullName evidence="13">Phenylalanyl-tRNA synthetase alpha subunit</fullName>
        <shortName evidence="13">PheRS</shortName>
    </alternativeName>
</protein>
<keyword evidence="6 13" id="KW-0479">Metal-binding</keyword>
<dbReference type="InterPro" id="IPR010978">
    <property type="entry name" value="tRNA-bd_arm"/>
</dbReference>
<dbReference type="GO" id="GO:0000287">
    <property type="term" value="F:magnesium ion binding"/>
    <property type="evidence" value="ECO:0007669"/>
    <property type="project" value="UniProtKB-UniRule"/>
</dbReference>
<evidence type="ECO:0000256" key="14">
    <source>
        <dbReference type="SAM" id="Coils"/>
    </source>
</evidence>
<dbReference type="KEGG" id="aft:BBF96_09890"/>
<dbReference type="InterPro" id="IPR002319">
    <property type="entry name" value="Phenylalanyl-tRNA_Synthase"/>
</dbReference>
<evidence type="ECO:0000259" key="15">
    <source>
        <dbReference type="PROSITE" id="PS50862"/>
    </source>
</evidence>
<sequence length="339" mass="38829">MKEKLQGIREEAFRLIKEVNDLELLNKLRVRFLGKKGEITGVLKGMGQLLPEERPIIGALANKIKNEIESLIEERKLKLEEEAKLKQIQEEEIDVTLPGQPINYGHVHPLTAILTELKRVFLGMGFDIAEGPEIEKEYYNFEALNIPRWHPARDMQDTFFITEEVLLRTHTSPVQVRTMEKGELPIRIIAPGRVYRVDELDATHSPNFQQLEGLVVDKGITFGHLKETINVMVKEIFGKDRKTRFRPSYFPFTEPSAEVDVSCILCDGKGCRICKGSGWLEIMGCGMVHPRVLEMSGIDPEQYSGFAFGMGLERIAMLKYGITDIRLFYENDLRFLSQF</sequence>
<evidence type="ECO:0000313" key="17">
    <source>
        <dbReference type="Proteomes" id="UP000267250"/>
    </source>
</evidence>
<dbReference type="GO" id="GO:0000049">
    <property type="term" value="F:tRNA binding"/>
    <property type="evidence" value="ECO:0007669"/>
    <property type="project" value="InterPro"/>
</dbReference>
<accession>A0A3Q9HRH1</accession>
<keyword evidence="10 13" id="KW-0648">Protein biosynthesis</keyword>
<dbReference type="PANTHER" id="PTHR11538">
    <property type="entry name" value="PHENYLALANYL-TRNA SYNTHETASE"/>
    <property type="match status" value="1"/>
</dbReference>